<feature type="transmembrane region" description="Helical" evidence="1">
    <location>
        <begin position="21"/>
        <end position="46"/>
    </location>
</feature>
<gene>
    <name evidence="2" type="ORF">ENU31_03905</name>
</gene>
<keyword evidence="1" id="KW-0472">Membrane</keyword>
<organism evidence="2">
    <name type="scientific">Ignisphaera aggregans</name>
    <dbReference type="NCBI Taxonomy" id="334771"/>
    <lineage>
        <taxon>Archaea</taxon>
        <taxon>Thermoproteota</taxon>
        <taxon>Thermoprotei</taxon>
        <taxon>Desulfurococcales</taxon>
        <taxon>Desulfurococcaceae</taxon>
        <taxon>Ignisphaera</taxon>
    </lineage>
</organism>
<reference evidence="2" key="1">
    <citation type="journal article" date="2020" name="mSystems">
        <title>Genome- and Community-Level Interaction Insights into Carbon Utilization and Element Cycling Functions of Hydrothermarchaeota in Hydrothermal Sediment.</title>
        <authorList>
            <person name="Zhou Z."/>
            <person name="Liu Y."/>
            <person name="Xu W."/>
            <person name="Pan J."/>
            <person name="Luo Z.H."/>
            <person name="Li M."/>
        </authorList>
    </citation>
    <scope>NUCLEOTIDE SEQUENCE [LARGE SCALE GENOMIC DNA]</scope>
    <source>
        <strain evidence="2">SpSt-658</strain>
    </source>
</reference>
<sequence>MGKRKSRYEERDLRIQRFVNKAIKAIKIASYILALGVAAYGAWWFTIPSGEVIGVILIIASLLISVLASRELKVKEDE</sequence>
<name>A0A7C4H533_9CREN</name>
<dbReference type="EMBL" id="DTCA01000116">
    <property type="protein sequence ID" value="HGM07536.1"/>
    <property type="molecule type" value="Genomic_DNA"/>
</dbReference>
<proteinExistence type="predicted"/>
<keyword evidence="1" id="KW-1133">Transmembrane helix</keyword>
<protein>
    <submittedName>
        <fullName evidence="2">Uncharacterized protein</fullName>
    </submittedName>
</protein>
<dbReference type="AlphaFoldDB" id="A0A7C4H533"/>
<comment type="caution">
    <text evidence="2">The sequence shown here is derived from an EMBL/GenBank/DDBJ whole genome shotgun (WGS) entry which is preliminary data.</text>
</comment>
<accession>A0A7C4H533</accession>
<evidence type="ECO:0000313" key="2">
    <source>
        <dbReference type="EMBL" id="HGM07536.1"/>
    </source>
</evidence>
<feature type="transmembrane region" description="Helical" evidence="1">
    <location>
        <begin position="52"/>
        <end position="69"/>
    </location>
</feature>
<keyword evidence="1" id="KW-0812">Transmembrane</keyword>
<evidence type="ECO:0000256" key="1">
    <source>
        <dbReference type="SAM" id="Phobius"/>
    </source>
</evidence>